<protein>
    <submittedName>
        <fullName evidence="2">Uncharacterized protein</fullName>
    </submittedName>
</protein>
<feature type="transmembrane region" description="Helical" evidence="1">
    <location>
        <begin position="57"/>
        <end position="77"/>
    </location>
</feature>
<dbReference type="RefSeq" id="WP_305105650.1">
    <property type="nucleotide sequence ID" value="NZ_JAUTWS010000021.1"/>
</dbReference>
<sequence length="86" mass="9216">MPRNEKWPRLFHGALIYEPVGLHLFGGAFVGVALLLLILALLSVIDPRGGWGPTAGYLKAALITSALGGLILLLCRLGRSHDEDGR</sequence>
<reference evidence="2 3" key="1">
    <citation type="submission" date="2023-08" db="EMBL/GenBank/DDBJ databases">
        <title>The draft genome sequence of Paracraurococcus sp. LOR1-02.</title>
        <authorList>
            <person name="Kingkaew E."/>
            <person name="Tanasupawat S."/>
        </authorList>
    </citation>
    <scope>NUCLEOTIDE SEQUENCE [LARGE SCALE GENOMIC DNA]</scope>
    <source>
        <strain evidence="2 3">LOR1-02</strain>
    </source>
</reference>
<dbReference type="Proteomes" id="UP001243009">
    <property type="component" value="Unassembled WGS sequence"/>
</dbReference>
<proteinExistence type="predicted"/>
<dbReference type="EMBL" id="JAUTWS010000021">
    <property type="protein sequence ID" value="MDO9710792.1"/>
    <property type="molecule type" value="Genomic_DNA"/>
</dbReference>
<organism evidence="2 3">
    <name type="scientific">Paracraurococcus lichenis</name>
    <dbReference type="NCBI Taxonomy" id="3064888"/>
    <lineage>
        <taxon>Bacteria</taxon>
        <taxon>Pseudomonadati</taxon>
        <taxon>Pseudomonadota</taxon>
        <taxon>Alphaproteobacteria</taxon>
        <taxon>Acetobacterales</taxon>
        <taxon>Roseomonadaceae</taxon>
        <taxon>Paracraurococcus</taxon>
    </lineage>
</organism>
<evidence type="ECO:0000313" key="3">
    <source>
        <dbReference type="Proteomes" id="UP001243009"/>
    </source>
</evidence>
<evidence type="ECO:0000256" key="1">
    <source>
        <dbReference type="SAM" id="Phobius"/>
    </source>
</evidence>
<keyword evidence="1" id="KW-0472">Membrane</keyword>
<accession>A0ABT9E3Q0</accession>
<feature type="transmembrane region" description="Helical" evidence="1">
    <location>
        <begin position="20"/>
        <end position="45"/>
    </location>
</feature>
<comment type="caution">
    <text evidence="2">The sequence shown here is derived from an EMBL/GenBank/DDBJ whole genome shotgun (WGS) entry which is preliminary data.</text>
</comment>
<evidence type="ECO:0000313" key="2">
    <source>
        <dbReference type="EMBL" id="MDO9710792.1"/>
    </source>
</evidence>
<gene>
    <name evidence="2" type="ORF">Q7A36_20745</name>
</gene>
<keyword evidence="1" id="KW-1133">Transmembrane helix</keyword>
<keyword evidence="1" id="KW-0812">Transmembrane</keyword>
<keyword evidence="3" id="KW-1185">Reference proteome</keyword>
<name>A0ABT9E3Q0_9PROT</name>